<dbReference type="eggNOG" id="KOG3144">
    <property type="taxonomic scope" value="Eukaryota"/>
</dbReference>
<dbReference type="EMBL" id="GL996527">
    <property type="protein sequence ID" value="EGV61486.1"/>
    <property type="molecule type" value="Genomic_DNA"/>
</dbReference>
<feature type="transmembrane region" description="Helical" evidence="10">
    <location>
        <begin position="102"/>
        <end position="127"/>
    </location>
</feature>
<evidence type="ECO:0000256" key="10">
    <source>
        <dbReference type="SAM" id="Phobius"/>
    </source>
</evidence>
<keyword evidence="6 10" id="KW-0812">Transmembrane</keyword>
<evidence type="ECO:0000256" key="3">
    <source>
        <dbReference type="ARBA" id="ARBA00007978"/>
    </source>
</evidence>
<protein>
    <recommendedName>
        <fullName evidence="4">Glycosylphosphatidylinositol anchor biosynthesis protein 11</fullName>
    </recommendedName>
</protein>
<evidence type="ECO:0000256" key="7">
    <source>
        <dbReference type="ARBA" id="ARBA00022824"/>
    </source>
</evidence>
<sequence>MPKQKRKVKFDHDDTEDQEAVVVARVPTIIHKWATIPYHLPLILVGMFKFGLTSHVKQTLVKGYISLICLQAVHSYILYINTVDFPDSSSGKKHRKKNKDNLVLLIASSLVLPVLMSPAVLAILVLLGAPVSSHVIETYLLAAHLSTVVATPLLVTFKLNFANFVSVFKSPDLFCVVCHHQTLSSGLLALVGTWIGVLPIPLDWDRPWQAWPVTLVVGTYIGFFGGSVINLAL</sequence>
<proteinExistence type="inferred from homology"/>
<evidence type="ECO:0000256" key="1">
    <source>
        <dbReference type="ARBA" id="ARBA00004477"/>
    </source>
</evidence>
<dbReference type="STRING" id="590646.G3BAZ1"/>
<dbReference type="Pfam" id="PF06699">
    <property type="entry name" value="PIG-F"/>
    <property type="match status" value="1"/>
</dbReference>
<dbReference type="HOGENOM" id="CLU_069429_2_0_1"/>
<evidence type="ECO:0000256" key="4">
    <source>
        <dbReference type="ARBA" id="ARBA00020927"/>
    </source>
</evidence>
<keyword evidence="7" id="KW-0256">Endoplasmic reticulum</keyword>
<reference evidence="11 12" key="1">
    <citation type="journal article" date="2011" name="Proc. Natl. Acad. Sci. U.S.A.">
        <title>Comparative genomics of xylose-fermenting fungi for enhanced biofuel production.</title>
        <authorList>
            <person name="Wohlbach D.J."/>
            <person name="Kuo A."/>
            <person name="Sato T.K."/>
            <person name="Potts K.M."/>
            <person name="Salamov A.A."/>
            <person name="LaButti K.M."/>
            <person name="Sun H."/>
            <person name="Clum A."/>
            <person name="Pangilinan J.L."/>
            <person name="Lindquist E.A."/>
            <person name="Lucas S."/>
            <person name="Lapidus A."/>
            <person name="Jin M."/>
            <person name="Gunawan C."/>
            <person name="Balan V."/>
            <person name="Dale B.E."/>
            <person name="Jeffries T.W."/>
            <person name="Zinkel R."/>
            <person name="Barry K.W."/>
            <person name="Grigoriev I.V."/>
            <person name="Gasch A.P."/>
        </authorList>
    </citation>
    <scope>NUCLEOTIDE SEQUENCE [LARGE SCALE GENOMIC DNA]</scope>
    <source>
        <strain evidence="12">ATCC 10573 / BCRC 21748 / CBS 615 / JCM 9827 / NBRC 10315 / NRRL Y-1498 / VKM Y-70</strain>
    </source>
</reference>
<evidence type="ECO:0000256" key="2">
    <source>
        <dbReference type="ARBA" id="ARBA00004687"/>
    </source>
</evidence>
<evidence type="ECO:0000313" key="12">
    <source>
        <dbReference type="Proteomes" id="UP000000707"/>
    </source>
</evidence>
<feature type="transmembrane region" description="Helical" evidence="10">
    <location>
        <begin position="139"/>
        <end position="161"/>
    </location>
</feature>
<dbReference type="GO" id="GO:0006506">
    <property type="term" value="P:GPI anchor biosynthetic process"/>
    <property type="evidence" value="ECO:0007669"/>
    <property type="project" value="UniProtKB-UniPathway"/>
</dbReference>
<dbReference type="GeneID" id="18250797"/>
<dbReference type="UniPathway" id="UPA00196"/>
<keyword evidence="9 10" id="KW-0472">Membrane</keyword>
<dbReference type="AlphaFoldDB" id="G3BAZ1"/>
<dbReference type="Proteomes" id="UP000000707">
    <property type="component" value="Unassembled WGS sequence"/>
</dbReference>
<evidence type="ECO:0000256" key="5">
    <source>
        <dbReference type="ARBA" id="ARBA00022502"/>
    </source>
</evidence>
<dbReference type="KEGG" id="cten:18250797"/>
<comment type="subcellular location">
    <subcellularLocation>
        <location evidence="1">Endoplasmic reticulum membrane</location>
        <topology evidence="1">Multi-pass membrane protein</topology>
    </subcellularLocation>
</comment>
<keyword evidence="12" id="KW-1185">Reference proteome</keyword>
<organism evidence="12">
    <name type="scientific">Candida tenuis (strain ATCC 10573 / BCRC 21748 / CBS 615 / JCM 9827 / NBRC 10315 / NRRL Y-1498 / VKM Y-70)</name>
    <name type="common">Yeast</name>
    <name type="synonym">Yamadazyma tenuis</name>
    <dbReference type="NCBI Taxonomy" id="590646"/>
    <lineage>
        <taxon>Eukaryota</taxon>
        <taxon>Fungi</taxon>
        <taxon>Dikarya</taxon>
        <taxon>Ascomycota</taxon>
        <taxon>Saccharomycotina</taxon>
        <taxon>Pichiomycetes</taxon>
        <taxon>Debaryomycetaceae</taxon>
        <taxon>Yamadazyma</taxon>
    </lineage>
</organism>
<feature type="transmembrane region" description="Helical" evidence="10">
    <location>
        <begin position="209"/>
        <end position="232"/>
    </location>
</feature>
<dbReference type="InterPro" id="IPR009580">
    <property type="entry name" value="GPI_biosynthesis_protein_Pig-F"/>
</dbReference>
<gene>
    <name evidence="11" type="ORF">CANTEDRAFT_98701</name>
</gene>
<evidence type="ECO:0000313" key="11">
    <source>
        <dbReference type="EMBL" id="EGV61486.1"/>
    </source>
</evidence>
<name>G3BAZ1_CANTC</name>
<comment type="pathway">
    <text evidence="2">Glycolipid biosynthesis; glycosylphosphatidylinositol-anchor biosynthesis.</text>
</comment>
<dbReference type="OrthoDB" id="17366at2759"/>
<evidence type="ECO:0000256" key="8">
    <source>
        <dbReference type="ARBA" id="ARBA00022989"/>
    </source>
</evidence>
<dbReference type="GO" id="GO:0005789">
    <property type="term" value="C:endoplasmic reticulum membrane"/>
    <property type="evidence" value="ECO:0007669"/>
    <property type="project" value="UniProtKB-SubCell"/>
</dbReference>
<feature type="transmembrane region" description="Helical" evidence="10">
    <location>
        <begin position="173"/>
        <end position="197"/>
    </location>
</feature>
<comment type="similarity">
    <text evidence="3">Belongs to the PIGF family.</text>
</comment>
<evidence type="ECO:0000256" key="9">
    <source>
        <dbReference type="ARBA" id="ARBA00023136"/>
    </source>
</evidence>
<evidence type="ECO:0000256" key="6">
    <source>
        <dbReference type="ARBA" id="ARBA00022692"/>
    </source>
</evidence>
<keyword evidence="8 10" id="KW-1133">Transmembrane helix</keyword>
<keyword evidence="5" id="KW-0337">GPI-anchor biosynthesis</keyword>
<accession>G3BAZ1</accession>